<keyword evidence="17" id="KW-0325">Glycoprotein</keyword>
<dbReference type="FunFam" id="3.80.10.10:FF:000221">
    <property type="entry name" value="Leucine-rich repeat receptor-like protein kinase PXL1"/>
    <property type="match status" value="1"/>
</dbReference>
<dbReference type="InterPro" id="IPR001611">
    <property type="entry name" value="Leu-rich_rpt"/>
</dbReference>
<evidence type="ECO:0000256" key="10">
    <source>
        <dbReference type="ARBA" id="ARBA00022737"/>
    </source>
</evidence>
<organism evidence="25">
    <name type="scientific">Eucalyptus grandis</name>
    <name type="common">Flooded gum</name>
    <dbReference type="NCBI Taxonomy" id="71139"/>
    <lineage>
        <taxon>Eukaryota</taxon>
        <taxon>Viridiplantae</taxon>
        <taxon>Streptophyta</taxon>
        <taxon>Embryophyta</taxon>
        <taxon>Tracheophyta</taxon>
        <taxon>Spermatophyta</taxon>
        <taxon>Magnoliopsida</taxon>
        <taxon>eudicotyledons</taxon>
        <taxon>Gunneridae</taxon>
        <taxon>Pentapetalae</taxon>
        <taxon>rosids</taxon>
        <taxon>malvids</taxon>
        <taxon>Myrtales</taxon>
        <taxon>Myrtaceae</taxon>
        <taxon>Myrtoideae</taxon>
        <taxon>Eucalypteae</taxon>
        <taxon>Eucalyptus</taxon>
    </lineage>
</organism>
<evidence type="ECO:0000313" key="26">
    <source>
        <dbReference type="Proteomes" id="UP000030711"/>
    </source>
</evidence>
<evidence type="ECO:0000256" key="11">
    <source>
        <dbReference type="ARBA" id="ARBA00022741"/>
    </source>
</evidence>
<dbReference type="InterPro" id="IPR017441">
    <property type="entry name" value="Protein_kinase_ATP_BS"/>
</dbReference>
<evidence type="ECO:0000256" key="7">
    <source>
        <dbReference type="ARBA" id="ARBA00022679"/>
    </source>
</evidence>
<keyword evidence="5" id="KW-0597">Phosphoprotein</keyword>
<dbReference type="eggNOG" id="ENOG502QQYD">
    <property type="taxonomic scope" value="Eukaryota"/>
</dbReference>
<dbReference type="Pfam" id="PF13855">
    <property type="entry name" value="LRR_8"/>
    <property type="match status" value="2"/>
</dbReference>
<evidence type="ECO:0000256" key="19">
    <source>
        <dbReference type="ARBA" id="ARBA00048679"/>
    </source>
</evidence>
<evidence type="ECO:0000256" key="3">
    <source>
        <dbReference type="ARBA" id="ARBA00012513"/>
    </source>
</evidence>
<dbReference type="GO" id="GO:0005886">
    <property type="term" value="C:plasma membrane"/>
    <property type="evidence" value="ECO:0007669"/>
    <property type="project" value="UniProtKB-SubCell"/>
</dbReference>
<evidence type="ECO:0000256" key="17">
    <source>
        <dbReference type="ARBA" id="ARBA00023180"/>
    </source>
</evidence>
<evidence type="ECO:0000313" key="24">
    <source>
        <dbReference type="EMBL" id="KAK2632706.1"/>
    </source>
</evidence>
<dbReference type="InterPro" id="IPR000719">
    <property type="entry name" value="Prot_kinase_dom"/>
</dbReference>
<feature type="non-terminal residue" evidence="25">
    <location>
        <position position="1"/>
    </location>
</feature>
<dbReference type="PROSITE" id="PS00109">
    <property type="entry name" value="PROTEIN_KINASE_TYR"/>
    <property type="match status" value="1"/>
</dbReference>
<evidence type="ECO:0000256" key="22">
    <source>
        <dbReference type="SAM" id="SignalP"/>
    </source>
</evidence>
<keyword evidence="6" id="KW-0433">Leucine-rich repeat</keyword>
<dbReference type="InterPro" id="IPR051716">
    <property type="entry name" value="Plant_RL_S/T_kinase"/>
</dbReference>
<dbReference type="OMA" id="QIVIHTN"/>
<evidence type="ECO:0000256" key="14">
    <source>
        <dbReference type="ARBA" id="ARBA00022989"/>
    </source>
</evidence>
<dbReference type="PANTHER" id="PTHR48053:SF158">
    <property type="entry name" value="MDIS1-INTERACTING RECEPTOR LIKE KINASE 2-LIKE"/>
    <property type="match status" value="1"/>
</dbReference>
<keyword evidence="13 20" id="KW-0067">ATP-binding</keyword>
<dbReference type="Proteomes" id="UP000030711">
    <property type="component" value="Unassembled WGS sequence"/>
</dbReference>
<dbReference type="GO" id="GO:0005524">
    <property type="term" value="F:ATP binding"/>
    <property type="evidence" value="ECO:0007669"/>
    <property type="project" value="UniProtKB-UniRule"/>
</dbReference>
<dbReference type="STRING" id="71139.A0A058ZVV1"/>
<dbReference type="PROSITE" id="PS00107">
    <property type="entry name" value="PROTEIN_KINASE_ATP"/>
    <property type="match status" value="1"/>
</dbReference>
<evidence type="ECO:0000256" key="18">
    <source>
        <dbReference type="ARBA" id="ARBA00047899"/>
    </source>
</evidence>
<dbReference type="FunFam" id="1.10.510.10:FF:000445">
    <property type="entry name" value="MDIS1-interacting receptor like kinase 2"/>
    <property type="match status" value="1"/>
</dbReference>
<name>A0A058ZVV1_EUCGR</name>
<dbReference type="Gene3D" id="3.30.200.20">
    <property type="entry name" value="Phosphorylase Kinase, domain 1"/>
    <property type="match status" value="1"/>
</dbReference>
<dbReference type="PANTHER" id="PTHR48053">
    <property type="entry name" value="LEUCINE RICH REPEAT FAMILY PROTEIN, EXPRESSED"/>
    <property type="match status" value="1"/>
</dbReference>
<dbReference type="InterPro" id="IPR003591">
    <property type="entry name" value="Leu-rich_rpt_typical-subtyp"/>
</dbReference>
<keyword evidence="8 21" id="KW-0812">Transmembrane</keyword>
<dbReference type="SUPFAM" id="SSF52047">
    <property type="entry name" value="RNI-like"/>
    <property type="match status" value="1"/>
</dbReference>
<keyword evidence="10" id="KW-0677">Repeat</keyword>
<keyword evidence="26" id="KW-1185">Reference proteome</keyword>
<evidence type="ECO:0000256" key="8">
    <source>
        <dbReference type="ARBA" id="ARBA00022692"/>
    </source>
</evidence>
<evidence type="ECO:0000256" key="12">
    <source>
        <dbReference type="ARBA" id="ARBA00022777"/>
    </source>
</evidence>
<keyword evidence="12" id="KW-0418">Kinase</keyword>
<dbReference type="Pfam" id="PF08263">
    <property type="entry name" value="LRRNT_2"/>
    <property type="match status" value="1"/>
</dbReference>
<keyword evidence="15 21" id="KW-0472">Membrane</keyword>
<evidence type="ECO:0000256" key="15">
    <source>
        <dbReference type="ARBA" id="ARBA00023136"/>
    </source>
</evidence>
<dbReference type="Gene3D" id="1.10.510.10">
    <property type="entry name" value="Transferase(Phosphotransferase) domain 1"/>
    <property type="match status" value="1"/>
</dbReference>
<dbReference type="EC" id="2.7.11.1" evidence="3"/>
<evidence type="ECO:0000256" key="13">
    <source>
        <dbReference type="ARBA" id="ARBA00022840"/>
    </source>
</evidence>
<dbReference type="FunFam" id="3.80.10.10:FF:000233">
    <property type="entry name" value="Leucine-rich repeat receptor-like protein kinase TDR"/>
    <property type="match status" value="1"/>
</dbReference>
<evidence type="ECO:0000256" key="9">
    <source>
        <dbReference type="ARBA" id="ARBA00022729"/>
    </source>
</evidence>
<proteinExistence type="predicted"/>
<reference evidence="24" key="3">
    <citation type="submission" date="2023-04" db="EMBL/GenBank/DDBJ databases">
        <title>WGS assembly of Eucalyptus grandis.</title>
        <authorList>
            <person name="Myburg A."/>
            <person name="Grattapaglia D."/>
            <person name="Tuskan G."/>
            <person name="Hellsten U."/>
            <person name="Hayes R."/>
            <person name="Grimwood J."/>
            <person name="Jenkins J."/>
            <person name="Lindquist E."/>
            <person name="Tice H."/>
            <person name="Bauer D."/>
            <person name="Goodstein D."/>
            <person name="Dubchak I."/>
            <person name="Poliakov A."/>
            <person name="Mizrachi E."/>
            <person name="Kullan A."/>
            <person name="Hussey S."/>
            <person name="Pinard D."/>
            <person name="Van D."/>
            <person name="Singh P."/>
            <person name="Van J."/>
            <person name="Silva-Junior O."/>
            <person name="Togawa R."/>
            <person name="Pappas M."/>
            <person name="Faria D."/>
            <person name="Sansaloni C."/>
            <person name="Petroli C."/>
            <person name="Yang X."/>
            <person name="Ranjan P."/>
            <person name="Tschaplinski T."/>
            <person name="Ye C."/>
            <person name="Li T."/>
            <person name="Sterck L."/>
            <person name="Vanneste K."/>
            <person name="Murat F."/>
            <person name="Soler M."/>
            <person name="Clemente H."/>
            <person name="Saidi N."/>
            <person name="Cassan-Wang H."/>
            <person name="Dunand C."/>
            <person name="Hefer C."/>
            <person name="Bornberg-Bauer E."/>
            <person name="Kersting A."/>
            <person name="Vining K."/>
            <person name="Amarasinghe V."/>
            <person name="Ranik M."/>
            <person name="Naithani S."/>
            <person name="Elser J."/>
            <person name="Boyd A."/>
            <person name="Liston A."/>
            <person name="Spatafora J."/>
            <person name="Dharmwardhana P."/>
            <person name="Raja R."/>
            <person name="Sullivan C."/>
            <person name="Romanel E."/>
            <person name="Alves-Ferreira M."/>
            <person name="Kulheim C."/>
            <person name="Foley W."/>
            <person name="Carocha V."/>
            <person name="Paiva J."/>
            <person name="Kudrna D."/>
            <person name="Brommonschenkel S."/>
            <person name="Pasquali G."/>
            <person name="Byrne M."/>
            <person name="Rigault P."/>
            <person name="Tibbits J."/>
            <person name="Spokevicius A."/>
            <person name="Jones R."/>
            <person name="Steane D."/>
            <person name="Vaillancourt R."/>
            <person name="Potts B."/>
            <person name="Joubert F."/>
            <person name="Barry K."/>
            <person name="Pappas G."/>
            <person name="Strauss S."/>
            <person name="Jaiswal P."/>
            <person name="Grima-Pettenati J."/>
            <person name="Salse J."/>
            <person name="Van D."/>
            <person name="Rokhsar D."/>
            <person name="Schmutz J."/>
        </authorList>
    </citation>
    <scope>NUCLEOTIDE SEQUENCE</scope>
    <source>
        <tissue evidence="24">Leaf extractions</tissue>
    </source>
</reference>
<dbReference type="InParanoid" id="A0A058ZVV1"/>
<keyword evidence="16" id="KW-0675">Receptor</keyword>
<dbReference type="AlphaFoldDB" id="A0A058ZVV1"/>
<evidence type="ECO:0000256" key="16">
    <source>
        <dbReference type="ARBA" id="ARBA00023170"/>
    </source>
</evidence>
<gene>
    <name evidence="25" type="ORF">EUGRSUZ_L01191</name>
</gene>
<dbReference type="InterPro" id="IPR008266">
    <property type="entry name" value="Tyr_kinase_AS"/>
</dbReference>
<comment type="catalytic activity">
    <reaction evidence="18">
        <text>L-threonyl-[protein] + ATP = O-phospho-L-threonyl-[protein] + ADP + H(+)</text>
        <dbReference type="Rhea" id="RHEA:46608"/>
        <dbReference type="Rhea" id="RHEA-COMP:11060"/>
        <dbReference type="Rhea" id="RHEA-COMP:11605"/>
        <dbReference type="ChEBI" id="CHEBI:15378"/>
        <dbReference type="ChEBI" id="CHEBI:30013"/>
        <dbReference type="ChEBI" id="CHEBI:30616"/>
        <dbReference type="ChEBI" id="CHEBI:61977"/>
        <dbReference type="ChEBI" id="CHEBI:456216"/>
        <dbReference type="EC" id="2.7.11.1"/>
    </reaction>
</comment>
<feature type="transmembrane region" description="Helical" evidence="21">
    <location>
        <begin position="625"/>
        <end position="649"/>
    </location>
</feature>
<dbReference type="FunFam" id="3.30.200.20:FF:000309">
    <property type="entry name" value="Leucine-rich repeat receptor protein kinase MSP1"/>
    <property type="match status" value="1"/>
</dbReference>
<evidence type="ECO:0000256" key="21">
    <source>
        <dbReference type="SAM" id="Phobius"/>
    </source>
</evidence>
<evidence type="ECO:0000259" key="23">
    <source>
        <dbReference type="PROSITE" id="PS50011"/>
    </source>
</evidence>
<keyword evidence="7" id="KW-0808">Transferase</keyword>
<comment type="catalytic activity">
    <reaction evidence="19">
        <text>L-seryl-[protein] + ATP = O-phospho-L-seryl-[protein] + ADP + H(+)</text>
        <dbReference type="Rhea" id="RHEA:17989"/>
        <dbReference type="Rhea" id="RHEA-COMP:9863"/>
        <dbReference type="Rhea" id="RHEA-COMP:11604"/>
        <dbReference type="ChEBI" id="CHEBI:15378"/>
        <dbReference type="ChEBI" id="CHEBI:29999"/>
        <dbReference type="ChEBI" id="CHEBI:30616"/>
        <dbReference type="ChEBI" id="CHEBI:83421"/>
        <dbReference type="ChEBI" id="CHEBI:456216"/>
        <dbReference type="EC" id="2.7.11.1"/>
    </reaction>
</comment>
<dbReference type="Pfam" id="PF00069">
    <property type="entry name" value="Pkinase"/>
    <property type="match status" value="1"/>
</dbReference>
<evidence type="ECO:0000256" key="5">
    <source>
        <dbReference type="ARBA" id="ARBA00022553"/>
    </source>
</evidence>
<evidence type="ECO:0000256" key="2">
    <source>
        <dbReference type="ARBA" id="ARBA00004479"/>
    </source>
</evidence>
<dbReference type="GO" id="GO:0009791">
    <property type="term" value="P:post-embryonic development"/>
    <property type="evidence" value="ECO:0007669"/>
    <property type="project" value="UniProtKB-ARBA"/>
</dbReference>
<dbReference type="EMBL" id="MU848377">
    <property type="protein sequence ID" value="KAK2632706.1"/>
    <property type="molecule type" value="Genomic_DNA"/>
</dbReference>
<dbReference type="PROSITE" id="PS50011">
    <property type="entry name" value="PROTEIN_KINASE_DOM"/>
    <property type="match status" value="1"/>
</dbReference>
<dbReference type="Gramene" id="KCW45180">
    <property type="protein sequence ID" value="KCW45180"/>
    <property type="gene ID" value="EUGRSUZ_L01191"/>
</dbReference>
<evidence type="ECO:0000256" key="6">
    <source>
        <dbReference type="ARBA" id="ARBA00022614"/>
    </source>
</evidence>
<reference evidence="24" key="2">
    <citation type="journal article" date="2014" name="Nature">
        <title>The genome of Eucalyptus grandis.</title>
        <authorList>
            <person name="Myburg A.A."/>
            <person name="Grattapaglia D."/>
            <person name="Tuskan G.A."/>
            <person name="Hellsten U."/>
            <person name="Hayes R.D."/>
            <person name="Grimwood J."/>
            <person name="Jenkins J."/>
            <person name="Lindquist E."/>
            <person name="Tice H."/>
            <person name="Bauer D."/>
            <person name="Goodstein D.M."/>
            <person name="Dubchak I."/>
            <person name="Poliakov A."/>
            <person name="Mizrachi E."/>
            <person name="Kullan A.R."/>
            <person name="Hussey S.G."/>
            <person name="Pinard D."/>
            <person name="van der Merwe K."/>
            <person name="Singh P."/>
            <person name="van Jaarsveld I."/>
            <person name="Silva-Junior O.B."/>
            <person name="Togawa R.C."/>
            <person name="Pappas M.R."/>
            <person name="Faria D.A."/>
            <person name="Sansaloni C.P."/>
            <person name="Petroli C.D."/>
            <person name="Yang X."/>
            <person name="Ranjan P."/>
            <person name="Tschaplinski T.J."/>
            <person name="Ye C.Y."/>
            <person name="Li T."/>
            <person name="Sterck L."/>
            <person name="Vanneste K."/>
            <person name="Murat F."/>
            <person name="Soler M."/>
            <person name="Clemente H.S."/>
            <person name="Saidi N."/>
            <person name="Cassan-Wang H."/>
            <person name="Dunand C."/>
            <person name="Hefer C.A."/>
            <person name="Bornberg-Bauer E."/>
            <person name="Kersting A.R."/>
            <person name="Vining K."/>
            <person name="Amarasinghe V."/>
            <person name="Ranik M."/>
            <person name="Naithani S."/>
            <person name="Elser J."/>
            <person name="Boyd A.E."/>
            <person name="Liston A."/>
            <person name="Spatafora J.W."/>
            <person name="Dharmwardhana P."/>
            <person name="Raja R."/>
            <person name="Sullivan C."/>
            <person name="Romanel E."/>
            <person name="Alves-Ferreira M."/>
            <person name="Kulheim C."/>
            <person name="Foley W."/>
            <person name="Carocha V."/>
            <person name="Paiva J."/>
            <person name="Kudrna D."/>
            <person name="Brommonschenkel S.H."/>
            <person name="Pasquali G."/>
            <person name="Byrne M."/>
            <person name="Rigault P."/>
            <person name="Tibbits J."/>
            <person name="Spokevicius A."/>
            <person name="Jones R.C."/>
            <person name="Steane D.A."/>
            <person name="Vaillancourt R.E."/>
            <person name="Potts B.M."/>
            <person name="Joubert F."/>
            <person name="Barry K."/>
            <person name="Pappas G.J."/>
            <person name="Strauss S.H."/>
            <person name="Jaiswal P."/>
            <person name="Grima-Pettenati J."/>
            <person name="Salse J."/>
            <person name="Van de Peer Y."/>
            <person name="Rokhsar D.S."/>
            <person name="Schmutz J."/>
        </authorList>
    </citation>
    <scope>NUCLEOTIDE SEQUENCE</scope>
    <source>
        <tissue evidence="24">Leaf extractions</tissue>
    </source>
</reference>
<comment type="subcellular location">
    <subcellularLocation>
        <location evidence="1">Cell membrane</location>
    </subcellularLocation>
    <subcellularLocation>
        <location evidence="2">Membrane</location>
        <topology evidence="2">Single-pass type I membrane protein</topology>
    </subcellularLocation>
</comment>
<reference evidence="25" key="1">
    <citation type="submission" date="2013-07" db="EMBL/GenBank/DDBJ databases">
        <title>The genome of Eucalyptus grandis.</title>
        <authorList>
            <person name="Schmutz J."/>
            <person name="Hayes R."/>
            <person name="Myburg A."/>
            <person name="Tuskan G."/>
            <person name="Grattapaglia D."/>
            <person name="Rokhsar D.S."/>
        </authorList>
    </citation>
    <scope>NUCLEOTIDE SEQUENCE</scope>
    <source>
        <tissue evidence="25">Leaf extractions</tissue>
    </source>
</reference>
<dbReference type="SUPFAM" id="SSF52058">
    <property type="entry name" value="L domain-like"/>
    <property type="match status" value="1"/>
</dbReference>
<dbReference type="InterPro" id="IPR013210">
    <property type="entry name" value="LRR_N_plant-typ"/>
</dbReference>
<evidence type="ECO:0000256" key="4">
    <source>
        <dbReference type="ARBA" id="ARBA00022527"/>
    </source>
</evidence>
<feature type="signal peptide" evidence="22">
    <location>
        <begin position="1"/>
        <end position="20"/>
    </location>
</feature>
<sequence>QPFLGIGFFFLLLLLDNTPFHEVGVLASSTSFFAINMTKSKDEAEALLNWKSTLDNHSQSLLSSWQGKNPCSFIGVVCDDSGVVNNLNLSDIGLRGTLDGLDFSRLTNVISFGLVNNSIYGSIPSSIGNLSKLNILALSFNEMSGDIPPSIGMLESLQYLNLTANSLSGRIPQEIGRLDSLLELDLSRNQLFGPIPASLGKLGNLIELEIYHNNISGSIPREISELRNLKYLHLHRNILSGSIPWEIGRLTSLEILQLFSNNLTGPIPTSIGNLSNLIALNLGDNKFFGSLPSEFNKLTHLLYLNLYDNELEGELPKDICLGGSLKYLSVRNNHFTGPIPKSLRNCTSLFRVRLEENHLTGNITEAFGIYPHLNYMDLSHNHLNGELSWEWEHFRNLTSFKISNNNISGEIPTSFGRMAQLQQLDLSSNNLSGEIPMEMGSLSMLLELDLSNNGITGNVPSEIGLLSDLAHLNLSSNNLSGSIPTQLGLCTSLLSLNLSRNKFQRSIPPQIGNTQVLEVLDLSYNNLSGNIPTKLAELRNLHVLNISHNSVSGSIPLTFGDMRALTSVDVSYNDLEGPLPNVKAFDEAPFEVIQHNKGLCGNVVGLPKCNSTGSKKHNRYVGGRIIVILILSFLGFLLLSCTLIIFINANHRQRRIIKRDNDEWANDLDFMRILSYDGKVFYDRIVKATEGFDSKYYVGEGAYGIVYKAEISEGQMVAVKQLSPSQEDNEIVDLRPFEREIQALTNLRHRNIVKFYGFCSHVQRYFLVYEYMERGNLRKTLNNDERAKEFQWDKRVNMVRGVADALSYMHHECSPPLIHRDLTSNNILLDRDYEAHVSDFGIARLLRPDSSNWTVLAGTIGYIAPELAYSTIPTEKCDVYSFGVVALETIMGKHPGDHISQECSSFDQTESSMMLKDVLDQRLSPSRISLRDAEDVVLIAKLAFACLRADPRLRPSMGQVSHELRIQSQLHFVRYRNSAMFIV</sequence>
<evidence type="ECO:0000313" key="25">
    <source>
        <dbReference type="EMBL" id="KCW45180.1"/>
    </source>
</evidence>
<dbReference type="SMART" id="SM00369">
    <property type="entry name" value="LRR_TYP"/>
    <property type="match status" value="8"/>
</dbReference>
<accession>A0A058ZVV1</accession>
<dbReference type="GO" id="GO:0004672">
    <property type="term" value="F:protein kinase activity"/>
    <property type="evidence" value="ECO:0000318"/>
    <property type="project" value="GO_Central"/>
</dbReference>
<feature type="binding site" evidence="20">
    <location>
        <position position="720"/>
    </location>
    <ligand>
        <name>ATP</name>
        <dbReference type="ChEBI" id="CHEBI:30616"/>
    </ligand>
</feature>
<dbReference type="EMBL" id="KK198892">
    <property type="protein sequence ID" value="KCW45180.1"/>
    <property type="molecule type" value="Genomic_DNA"/>
</dbReference>
<keyword evidence="11 20" id="KW-0547">Nucleotide-binding</keyword>
<keyword evidence="9 22" id="KW-0732">Signal</keyword>
<protein>
    <recommendedName>
        <fullName evidence="3">non-specific serine/threonine protein kinase</fullName>
        <ecNumber evidence="3">2.7.11.1</ecNumber>
    </recommendedName>
</protein>
<dbReference type="Gene3D" id="3.80.10.10">
    <property type="entry name" value="Ribonuclease Inhibitor"/>
    <property type="match status" value="3"/>
</dbReference>
<dbReference type="InterPro" id="IPR032675">
    <property type="entry name" value="LRR_dom_sf"/>
</dbReference>
<dbReference type="FunFam" id="3.80.10.10:FF:000400">
    <property type="entry name" value="Nuclear pore complex protein NUP107"/>
    <property type="match status" value="1"/>
</dbReference>
<dbReference type="SUPFAM" id="SSF56112">
    <property type="entry name" value="Protein kinase-like (PK-like)"/>
    <property type="match status" value="1"/>
</dbReference>
<dbReference type="Pfam" id="PF00560">
    <property type="entry name" value="LRR_1"/>
    <property type="match status" value="9"/>
</dbReference>
<dbReference type="GO" id="GO:0004674">
    <property type="term" value="F:protein serine/threonine kinase activity"/>
    <property type="evidence" value="ECO:0007669"/>
    <property type="project" value="UniProtKB-KW"/>
</dbReference>
<feature type="domain" description="Protein kinase" evidence="23">
    <location>
        <begin position="692"/>
        <end position="965"/>
    </location>
</feature>
<feature type="chain" id="PRO_5042326540" description="non-specific serine/threonine protein kinase" evidence="22">
    <location>
        <begin position="21"/>
        <end position="983"/>
    </location>
</feature>
<evidence type="ECO:0000256" key="20">
    <source>
        <dbReference type="PROSITE-ProRule" id="PRU10141"/>
    </source>
</evidence>
<dbReference type="InterPro" id="IPR011009">
    <property type="entry name" value="Kinase-like_dom_sf"/>
</dbReference>
<keyword evidence="14 21" id="KW-1133">Transmembrane helix</keyword>
<evidence type="ECO:0000256" key="1">
    <source>
        <dbReference type="ARBA" id="ARBA00004236"/>
    </source>
</evidence>
<reference evidence="24" key="4">
    <citation type="submission" date="2023-07" db="EMBL/GenBank/DDBJ databases">
        <authorList>
            <person name="Myburg A.A."/>
            <person name="Grattapaglia D."/>
            <person name="Tuskan G.A."/>
            <person name="Hellsten U."/>
            <person name="Hayes R.D."/>
            <person name="Grimwood J."/>
            <person name="Jenkins J."/>
            <person name="Lindquist E."/>
            <person name="Tice H."/>
            <person name="Bauer D."/>
            <person name="Goodstein D.M."/>
            <person name="Dubchak I."/>
            <person name="Poliakov A."/>
            <person name="Mizrachi E."/>
            <person name="Kullan A.R."/>
            <person name="Hussey S.G."/>
            <person name="Pinard D."/>
            <person name="Van D.M."/>
            <person name="Singh P."/>
            <person name="Van J.I."/>
            <person name="Silva-Junior O.B."/>
            <person name="Togawa R.C."/>
            <person name="Pappas M.R."/>
            <person name="Faria D.A."/>
            <person name="Sansaloni C.P."/>
            <person name="Petroli C.D."/>
            <person name="Yang X."/>
            <person name="Ranjan P."/>
            <person name="Tschaplinski T.J."/>
            <person name="Ye C.Y."/>
            <person name="Li T."/>
            <person name="Sterck L."/>
            <person name="Vanneste K."/>
            <person name="Murat F."/>
            <person name="Soler M."/>
            <person name="Clemente H.S."/>
            <person name="Saidi N."/>
            <person name="Cassan-Wang H."/>
            <person name="Dunand C."/>
            <person name="Hefer C.A."/>
            <person name="Bornberg-Bauer E."/>
            <person name="Kersting A.R."/>
            <person name="Vining K."/>
            <person name="Amarasinghe V."/>
            <person name="Ranik M."/>
            <person name="Naithani S."/>
            <person name="Elser J."/>
            <person name="Boyd A.E."/>
            <person name="Liston A."/>
            <person name="Spatafora J.W."/>
            <person name="Dharmwardhana P."/>
            <person name="Raja R."/>
            <person name="Sullivan C."/>
            <person name="Romanel E."/>
            <person name="Alves-Ferreira M."/>
            <person name="Kulheim C."/>
            <person name="Foley W."/>
            <person name="Carocha V."/>
            <person name="Paiva J."/>
            <person name="Kudrna D."/>
            <person name="Brommonschenkel S.H."/>
            <person name="Pasquali G."/>
            <person name="Byrne M."/>
            <person name="Rigault P."/>
            <person name="Tibbits J."/>
            <person name="Spokevicius A."/>
            <person name="Jones R.C."/>
            <person name="Steane D.A."/>
            <person name="Vaillancourt R.E."/>
            <person name="Potts B.M."/>
            <person name="Joubert F."/>
            <person name="Barry K."/>
            <person name="Pappas G.J."/>
            <person name="Strauss S.H."/>
            <person name="Jaiswal P."/>
            <person name="Grima-Pettenati J."/>
            <person name="Salse J."/>
            <person name="Van D.P."/>
            <person name="Rokhsar D.S."/>
            <person name="Schmutz J."/>
        </authorList>
    </citation>
    <scope>NUCLEOTIDE SEQUENCE</scope>
    <source>
        <tissue evidence="24">Leaf extractions</tissue>
    </source>
</reference>
<keyword evidence="4" id="KW-0723">Serine/threonine-protein kinase</keyword>